<dbReference type="EMBL" id="JAGKQH010000009">
    <property type="protein sequence ID" value="KAG6591608.1"/>
    <property type="molecule type" value="Genomic_DNA"/>
</dbReference>
<sequence>MACMIKELVRQHTNTAQLSGGSASKCSIARPGKQQNSCTALPAPMEPSAVNQDPFADIIKRSTNIIRANGGDGEKTAYAGAGTAVYGSSMQRWDAGGRASFEQNE</sequence>
<gene>
    <name evidence="1" type="ORF">SDJN03_13954</name>
</gene>
<name>A0AAV6N2R1_9ROSI</name>
<protein>
    <submittedName>
        <fullName evidence="1">Clathrin assembly protein</fullName>
    </submittedName>
</protein>
<organism evidence="1 2">
    <name type="scientific">Cucurbita argyrosperma subsp. sororia</name>
    <dbReference type="NCBI Taxonomy" id="37648"/>
    <lineage>
        <taxon>Eukaryota</taxon>
        <taxon>Viridiplantae</taxon>
        <taxon>Streptophyta</taxon>
        <taxon>Embryophyta</taxon>
        <taxon>Tracheophyta</taxon>
        <taxon>Spermatophyta</taxon>
        <taxon>Magnoliopsida</taxon>
        <taxon>eudicotyledons</taxon>
        <taxon>Gunneridae</taxon>
        <taxon>Pentapetalae</taxon>
        <taxon>rosids</taxon>
        <taxon>fabids</taxon>
        <taxon>Cucurbitales</taxon>
        <taxon>Cucurbitaceae</taxon>
        <taxon>Cucurbiteae</taxon>
        <taxon>Cucurbita</taxon>
    </lineage>
</organism>
<comment type="caution">
    <text evidence="1">The sequence shown here is derived from an EMBL/GenBank/DDBJ whole genome shotgun (WGS) entry which is preliminary data.</text>
</comment>
<accession>A0AAV6N2R1</accession>
<feature type="non-terminal residue" evidence="1">
    <location>
        <position position="1"/>
    </location>
</feature>
<dbReference type="AlphaFoldDB" id="A0AAV6N2R1"/>
<proteinExistence type="predicted"/>
<reference evidence="1 2" key="1">
    <citation type="journal article" date="2021" name="Hortic Res">
        <title>The domestication of Cucurbita argyrosperma as revealed by the genome of its wild relative.</title>
        <authorList>
            <person name="Barrera-Redondo J."/>
            <person name="Sanchez-de la Vega G."/>
            <person name="Aguirre-Liguori J.A."/>
            <person name="Castellanos-Morales G."/>
            <person name="Gutierrez-Guerrero Y.T."/>
            <person name="Aguirre-Dugua X."/>
            <person name="Aguirre-Planter E."/>
            <person name="Tenaillon M.I."/>
            <person name="Lira-Saade R."/>
            <person name="Eguiarte L.E."/>
        </authorList>
    </citation>
    <scope>NUCLEOTIDE SEQUENCE [LARGE SCALE GENOMIC DNA]</scope>
    <source>
        <strain evidence="1">JBR-2021</strain>
    </source>
</reference>
<evidence type="ECO:0000313" key="2">
    <source>
        <dbReference type="Proteomes" id="UP000685013"/>
    </source>
</evidence>
<keyword evidence="2" id="KW-1185">Reference proteome</keyword>
<evidence type="ECO:0000313" key="1">
    <source>
        <dbReference type="EMBL" id="KAG6591608.1"/>
    </source>
</evidence>
<dbReference type="Proteomes" id="UP000685013">
    <property type="component" value="Chromosome 9"/>
</dbReference>